<sequence length="317" mass="36414">MNGEYFVRLALHTLKCTQKDLASHLGVSSTQISKWKKGEHMSADMEKKFRNITQIGDYSPQLVEWTGSVANAEKWDRLIHFLARRAMDDAETGYITQLLTDEDGFLVEETIDVLKRIGFPTPLSFPEGLNIDDDNADEEEAFWEILESNAHCSVINDIYHALNDVYGFYIAYVDELIQDDDLDVYSSEAINIQSSLISLAACKIEIDTPVASNFKEFRYRVKKDYENWLNQLKMMAFRAGIPLRAELLEMVYNTADQLSVAAEAERFDFNKSRIHPDIYMNEILTGMRIIHQVLPVIMQKLEITDFKLDETDLCLGK</sequence>
<evidence type="ECO:0000313" key="17">
    <source>
        <dbReference type="Proteomes" id="UP000462410"/>
    </source>
</evidence>
<dbReference type="EMBL" id="JAETYZ010000002">
    <property type="protein sequence ID" value="MBL6232852.1"/>
    <property type="molecule type" value="Genomic_DNA"/>
</dbReference>
<evidence type="ECO:0000313" key="3">
    <source>
        <dbReference type="EMBL" id="EFL9837301.1"/>
    </source>
</evidence>
<evidence type="ECO:0000313" key="23">
    <source>
        <dbReference type="Proteomes" id="UP000615017"/>
    </source>
</evidence>
<dbReference type="AlphaFoldDB" id="A0A0C2EUH8"/>
<dbReference type="Proteomes" id="UP000281340">
    <property type="component" value="Unassembled WGS sequence"/>
</dbReference>
<reference evidence="3 22" key="3">
    <citation type="submission" date="2018-08" db="EMBL/GenBank/DDBJ databases">
        <authorList>
            <consortium name="GenomeTrakr network: Whole genome sequencing for foodborne pathogen traceback"/>
        </authorList>
    </citation>
    <scope>NUCLEOTIDE SEQUENCE [LARGE SCALE GENOMIC DNA]</scope>
    <source>
        <strain evidence="3 22">AZ-TG73583</strain>
    </source>
</reference>
<reference evidence="11 13" key="1">
    <citation type="submission" date="2016-12" db="EMBL/GenBank/DDBJ databases">
        <title>Real-Time Genomic Investigation Underlying the Public Health Response to a Shiga Toxin-Producing Escherichia Coli O26:H11 Outbreak in a Nursery.</title>
        <authorList>
            <person name="Ferdous M."/>
            <person name="Moran-Gilad J."/>
            <person name="Rossen J.W."/>
            <person name="Gdalevich M."/>
        </authorList>
    </citation>
    <scope>NUCLEOTIDE SEQUENCE [LARGE SCALE GENOMIC DNA]</scope>
    <source>
        <strain evidence="11 13">STEC 514-2</strain>
    </source>
</reference>
<dbReference type="RefSeq" id="WP_001012978.1">
    <property type="nucleotide sequence ID" value="NZ_AP022295.1"/>
</dbReference>
<evidence type="ECO:0000313" key="7">
    <source>
        <dbReference type="EMBL" id="MWR91075.1"/>
    </source>
</evidence>
<dbReference type="Proteomes" id="UP000534332">
    <property type="component" value="Unassembled WGS sequence"/>
</dbReference>
<dbReference type="EMBL" id="AATJKW010000012">
    <property type="protein sequence ID" value="EFL9837301.1"/>
    <property type="molecule type" value="Genomic_DNA"/>
</dbReference>
<dbReference type="EMBL" id="WXKQ01000006">
    <property type="protein sequence ID" value="NAG19380.1"/>
    <property type="molecule type" value="Genomic_DNA"/>
</dbReference>
<evidence type="ECO:0000313" key="19">
    <source>
        <dbReference type="Proteomes" id="UP000480485"/>
    </source>
</evidence>
<dbReference type="SUPFAM" id="SSF47413">
    <property type="entry name" value="lambda repressor-like DNA-binding domains"/>
    <property type="match status" value="1"/>
</dbReference>
<evidence type="ECO:0000313" key="11">
    <source>
        <dbReference type="EMBL" id="PAU23525.1"/>
    </source>
</evidence>
<dbReference type="Proteomes" id="UP000462410">
    <property type="component" value="Unassembled WGS sequence"/>
</dbReference>
<evidence type="ECO:0000313" key="1">
    <source>
        <dbReference type="EMBL" id="EFG2159523.1"/>
    </source>
</evidence>
<evidence type="ECO:0000313" key="15">
    <source>
        <dbReference type="Proteomes" id="UP000392867"/>
    </source>
</evidence>
<evidence type="ECO:0000313" key="18">
    <source>
        <dbReference type="Proteomes" id="UP000475070"/>
    </source>
</evidence>
<dbReference type="Proteomes" id="UP000392867">
    <property type="component" value="Unassembled WGS sequence"/>
</dbReference>
<reference evidence="6 15" key="6">
    <citation type="submission" date="2019-08" db="EMBL/GenBank/DDBJ databases">
        <title>Identification of Water Treatment Resistant and Multidrug Resistant Urinary Pathogenic Escherichia coli in Wastewater.</title>
        <authorList>
            <person name="Neumann N."/>
        </authorList>
    </citation>
    <scope>NUCLEOTIDE SEQUENCE [LARGE SCALE GENOMIC DNA]</scope>
    <source>
        <strain evidence="6 15">WU2356</strain>
    </source>
</reference>
<evidence type="ECO:0000313" key="21">
    <source>
        <dbReference type="Proteomes" id="UP000534332"/>
    </source>
</evidence>
<dbReference type="Proteomes" id="UP000543257">
    <property type="component" value="Unassembled WGS sequence"/>
</dbReference>
<dbReference type="Proteomes" id="UP000475070">
    <property type="component" value="Unassembled WGS sequence"/>
</dbReference>
<dbReference type="EMBL" id="MRVZ01000032">
    <property type="protein sequence ID" value="PAU23525.1"/>
    <property type="molecule type" value="Genomic_DNA"/>
</dbReference>
<proteinExistence type="predicted"/>
<reference evidence="5 23" key="10">
    <citation type="submission" date="2021-01" db="EMBL/GenBank/DDBJ databases">
        <title>Genomes of Escherichia coli STEC strains from raw meat-based diets for companion animals.</title>
        <authorList>
            <person name="Stevens M.J.A."/>
            <person name="Stephan R."/>
        </authorList>
    </citation>
    <scope>NUCLEOTIDE SEQUENCE [LARGE SCALE GENOMIC DNA]</scope>
    <source>
        <strain evidence="5 23">LSC1-58</strain>
    </source>
</reference>
<evidence type="ECO:0000313" key="16">
    <source>
        <dbReference type="Proteomes" id="UP000436482"/>
    </source>
</evidence>
<evidence type="ECO:0000313" key="8">
    <source>
        <dbReference type="EMBL" id="MWT24930.1"/>
    </source>
</evidence>
<evidence type="ECO:0000313" key="22">
    <source>
        <dbReference type="Proteomes" id="UP000543257"/>
    </source>
</evidence>
<evidence type="ECO:0000313" key="9">
    <source>
        <dbReference type="EMBL" id="MWT86896.1"/>
    </source>
</evidence>
<dbReference type="EMBL" id="WTRC01001027">
    <property type="protein sequence ID" value="MWT24930.1"/>
    <property type="molecule type" value="Genomic_DNA"/>
</dbReference>
<dbReference type="Proteomes" id="UP000218543">
    <property type="component" value="Unassembled WGS sequence"/>
</dbReference>
<dbReference type="EMBL" id="WTQQ01000693">
    <property type="protein sequence ID" value="MWR91075.1"/>
    <property type="molecule type" value="Genomic_DNA"/>
</dbReference>
<reference evidence="16 17" key="7">
    <citation type="submission" date="2019-12" db="EMBL/GenBank/DDBJ databases">
        <title>Enteriobacteria Tanzani isolates_8377-8380.</title>
        <authorList>
            <person name="Subbiah M."/>
            <person name="Call D."/>
        </authorList>
    </citation>
    <scope>NUCLEOTIDE SEQUENCE [LARGE SCALE GENOMIC DNA]</scope>
    <source>
        <strain evidence="9 19">8378wC7</strain>
        <strain evidence="8 17">8378wH8</strain>
        <strain evidence="7 16">8379wE6</strain>
    </source>
</reference>
<dbReference type="Proteomes" id="UP000868636">
    <property type="component" value="Unassembled WGS sequence"/>
</dbReference>
<dbReference type="Gene3D" id="1.10.260.40">
    <property type="entry name" value="lambda repressor-like DNA-binding domains"/>
    <property type="match status" value="1"/>
</dbReference>
<evidence type="ECO:0000313" key="13">
    <source>
        <dbReference type="Proteomes" id="UP000218543"/>
    </source>
</evidence>
<dbReference type="Proteomes" id="UP000436482">
    <property type="component" value="Unassembled WGS sequence"/>
</dbReference>
<evidence type="ECO:0000313" key="5">
    <source>
        <dbReference type="EMBL" id="MBL6232852.1"/>
    </source>
</evidence>
<reference evidence="2 20" key="8">
    <citation type="submission" date="2019-12" db="EMBL/GenBank/DDBJ databases">
        <authorList>
            <consortium name="NARMS: The National Antimicrobial Resistance Monitoring System"/>
        </authorList>
    </citation>
    <scope>NUCLEOTIDE SEQUENCE [LARGE SCALE GENOMIC DNA]</scope>
    <source>
        <strain evidence="2 20">CVM N19EC0510</strain>
    </source>
</reference>
<dbReference type="EMBL" id="AASWKH010000002">
    <property type="protein sequence ID" value="EFH6093701.1"/>
    <property type="molecule type" value="Genomic_DNA"/>
</dbReference>
<evidence type="ECO:0000313" key="14">
    <source>
        <dbReference type="Proteomes" id="UP000281340"/>
    </source>
</evidence>
<reference evidence="4" key="2">
    <citation type="journal article" date="2018" name="Genome Biol.">
        <title>SKESA: strategic k-mer extension for scrupulous assemblies.</title>
        <authorList>
            <person name="Souvorov A."/>
            <person name="Agarwala R."/>
            <person name="Lipman D.J."/>
        </authorList>
    </citation>
    <scope>NUCLEOTIDE SEQUENCE</scope>
    <source>
        <strain evidence="4">SJP41</strain>
    </source>
</reference>
<dbReference type="Proteomes" id="UP000480485">
    <property type="component" value="Unassembled WGS sequence"/>
</dbReference>
<reference evidence="12 14" key="4">
    <citation type="submission" date="2018-10" db="EMBL/GenBank/DDBJ databases">
        <title>Comparison of Escherichia coli isolates recovered from retail chicken and from chicken fecal samples by antimicrobial susceptibility test and whole genome sequencing.</title>
        <authorList>
            <person name="Tang B."/>
            <person name="Ma Y."/>
            <person name="He X."/>
            <person name="Cao L."/>
            <person name="Xia X."/>
            <person name="Yang H."/>
        </authorList>
    </citation>
    <scope>NUCLEOTIDE SEQUENCE [LARGE SCALE GENOMIC DNA]</scope>
    <source>
        <strain evidence="12 14">CMJH98b</strain>
    </source>
</reference>
<evidence type="ECO:0000313" key="2">
    <source>
        <dbReference type="EMBL" id="EFH6093701.1"/>
    </source>
</evidence>
<evidence type="ECO:0000313" key="6">
    <source>
        <dbReference type="EMBL" id="MPU52496.1"/>
    </source>
</evidence>
<comment type="caution">
    <text evidence="6">The sequence shown here is derived from an EMBL/GenBank/DDBJ whole genome shotgun (WGS) entry which is preliminary data.</text>
</comment>
<reference evidence="4" key="11">
    <citation type="submission" date="2021-03" db="EMBL/GenBank/DDBJ databases">
        <authorList>
            <consortium name="NCBI Pathogen Detection Project"/>
        </authorList>
    </citation>
    <scope>NUCLEOTIDE SEQUENCE</scope>
    <source>
        <strain evidence="4">SJP41</strain>
    </source>
</reference>
<reference evidence="1 21" key="9">
    <citation type="submission" date="2020-02" db="EMBL/GenBank/DDBJ databases">
        <authorList>
            <person name="Ashton P.M."/>
            <person name="Dallman T."/>
            <person name="Nair S."/>
            <person name="De Pinna E."/>
            <person name="Peters T."/>
            <person name="Grant K."/>
        </authorList>
    </citation>
    <scope>NUCLEOTIDE SEQUENCE [LARGE SCALE GENOMIC DNA]</scope>
    <source>
        <strain evidence="1 21">188143</strain>
    </source>
</reference>
<dbReference type="EMBL" id="RDDM01000590">
    <property type="protein sequence ID" value="RLY51180.1"/>
    <property type="molecule type" value="Genomic_DNA"/>
</dbReference>
<evidence type="ECO:0000313" key="4">
    <source>
        <dbReference type="EMBL" id="HAZ7492432.1"/>
    </source>
</evidence>
<dbReference type="CDD" id="cd00093">
    <property type="entry name" value="HTH_XRE"/>
    <property type="match status" value="1"/>
</dbReference>
<organism evidence="6 15">
    <name type="scientific">Escherichia coli</name>
    <dbReference type="NCBI Taxonomy" id="562"/>
    <lineage>
        <taxon>Bacteria</taxon>
        <taxon>Pseudomonadati</taxon>
        <taxon>Pseudomonadota</taxon>
        <taxon>Gammaproteobacteria</taxon>
        <taxon>Enterobacterales</taxon>
        <taxon>Enterobacteriaceae</taxon>
        <taxon>Escherichia</taxon>
    </lineage>
</organism>
<dbReference type="EMBL" id="WTRN01000589">
    <property type="protein sequence ID" value="MWT86896.1"/>
    <property type="molecule type" value="Genomic_DNA"/>
</dbReference>
<evidence type="ECO:0000313" key="20">
    <source>
        <dbReference type="Proteomes" id="UP000531463"/>
    </source>
</evidence>
<dbReference type="EMBL" id="DADPIR010000017">
    <property type="protein sequence ID" value="HAZ7492432.1"/>
    <property type="molecule type" value="Genomic_DNA"/>
</dbReference>
<accession>A0A0C2EUH8</accession>
<dbReference type="InterPro" id="IPR010982">
    <property type="entry name" value="Lambda_DNA-bd_dom_sf"/>
</dbReference>
<evidence type="ECO:0000313" key="10">
    <source>
        <dbReference type="EMBL" id="NAG19380.1"/>
    </source>
</evidence>
<dbReference type="GO" id="GO:0003677">
    <property type="term" value="F:DNA binding"/>
    <property type="evidence" value="ECO:0007669"/>
    <property type="project" value="InterPro"/>
</dbReference>
<reference evidence="10 18" key="5">
    <citation type="journal article" date="2019" name="Nat. Med.">
        <title>A library of human gut bacterial isolates paired with longitudinal multiomics data enables mechanistic microbiome research.</title>
        <authorList>
            <person name="Poyet M."/>
            <person name="Groussin M."/>
            <person name="Gibbons S.M."/>
            <person name="Avila-Pacheco J."/>
            <person name="Jiang X."/>
            <person name="Kearney S.M."/>
            <person name="Perrotta A.R."/>
            <person name="Berdy B."/>
            <person name="Zhao S."/>
            <person name="Lieberman T.D."/>
            <person name="Swanson P.K."/>
            <person name="Smith M."/>
            <person name="Roesemann S."/>
            <person name="Alexander J.E."/>
            <person name="Rich S.A."/>
            <person name="Livny J."/>
            <person name="Vlamakis H."/>
            <person name="Clish C."/>
            <person name="Bullock K."/>
            <person name="Deik A."/>
            <person name="Scott J."/>
            <person name="Pierce K.A."/>
            <person name="Xavier R.J."/>
            <person name="Alm E.J."/>
        </authorList>
    </citation>
    <scope>NUCLEOTIDE SEQUENCE [LARGE SCALE GENOMIC DNA]</scope>
    <source>
        <strain evidence="10 18">BIOML-A112</strain>
    </source>
</reference>
<gene>
    <name evidence="1" type="ORF">BRV02_000544</name>
    <name evidence="11" type="ORF">BTQ06_11780</name>
    <name evidence="12" type="ORF">EAI46_28215</name>
    <name evidence="3" type="ORF">EN85_002281</name>
    <name evidence="6" type="ORF">FVB16_27385</name>
    <name evidence="2" type="ORF">GAI89_03385</name>
    <name evidence="9" type="ORF">GP954_17390</name>
    <name evidence="8" type="ORF">GP965_29135</name>
    <name evidence="7" type="ORF">GP979_22710</name>
    <name evidence="10" type="ORF">GUC01_10145</name>
    <name evidence="4" type="ORF">J8F57_002657</name>
    <name evidence="5" type="ORF">JNA65_02780</name>
</gene>
<protein>
    <submittedName>
        <fullName evidence="6 11">Transcriptional regulator</fullName>
    </submittedName>
    <submittedName>
        <fullName evidence="2">XRE family transcriptional regulator</fullName>
    </submittedName>
</protein>
<dbReference type="InterPro" id="IPR001387">
    <property type="entry name" value="Cro/C1-type_HTH"/>
</dbReference>
<dbReference type="EMBL" id="VOTT01001149">
    <property type="protein sequence ID" value="MPU52496.1"/>
    <property type="molecule type" value="Genomic_DNA"/>
</dbReference>
<dbReference type="Proteomes" id="UP000615017">
    <property type="component" value="Unassembled WGS sequence"/>
</dbReference>
<dbReference type="Proteomes" id="UP000531463">
    <property type="component" value="Unassembled WGS sequence"/>
</dbReference>
<name>A0A0C2EUH8_ECOLX</name>
<evidence type="ECO:0000313" key="12">
    <source>
        <dbReference type="EMBL" id="RLY51180.1"/>
    </source>
</evidence>
<dbReference type="EMBL" id="AASSGK010000002">
    <property type="protein sequence ID" value="EFG2159523.1"/>
    <property type="molecule type" value="Genomic_DNA"/>
</dbReference>